<reference evidence="1 2" key="1">
    <citation type="submission" date="2024-09" db="EMBL/GenBank/DDBJ databases">
        <title>Chromosome-scale assembly of Riccia sorocarpa.</title>
        <authorList>
            <person name="Paukszto L."/>
        </authorList>
    </citation>
    <scope>NUCLEOTIDE SEQUENCE [LARGE SCALE GENOMIC DNA]</scope>
    <source>
        <strain evidence="1">LP-2024</strain>
        <tissue evidence="1">Aerial parts of the thallus</tissue>
    </source>
</reference>
<name>A0ABD3H207_9MARC</name>
<protein>
    <submittedName>
        <fullName evidence="1">Uncharacterized protein</fullName>
    </submittedName>
</protein>
<comment type="caution">
    <text evidence="1">The sequence shown here is derived from an EMBL/GenBank/DDBJ whole genome shotgun (WGS) entry which is preliminary data.</text>
</comment>
<gene>
    <name evidence="1" type="ORF">R1sor_002093</name>
</gene>
<dbReference type="EMBL" id="JBJQOH010000006">
    <property type="protein sequence ID" value="KAL3684071.1"/>
    <property type="molecule type" value="Genomic_DNA"/>
</dbReference>
<dbReference type="PANTHER" id="PTHR28052">
    <property type="entry name" value="UPF0545 PROTEIN C22ORF39"/>
    <property type="match status" value="1"/>
</dbReference>
<dbReference type="InterPro" id="IPR021475">
    <property type="entry name" value="Pants/Emi1-like"/>
</dbReference>
<dbReference type="PANTHER" id="PTHR28052:SF1">
    <property type="entry name" value="UPF0545 PROTEIN C22ORF39"/>
    <property type="match status" value="1"/>
</dbReference>
<organism evidence="1 2">
    <name type="scientific">Riccia sorocarpa</name>
    <dbReference type="NCBI Taxonomy" id="122646"/>
    <lineage>
        <taxon>Eukaryota</taxon>
        <taxon>Viridiplantae</taxon>
        <taxon>Streptophyta</taxon>
        <taxon>Embryophyta</taxon>
        <taxon>Marchantiophyta</taxon>
        <taxon>Marchantiopsida</taxon>
        <taxon>Marchantiidae</taxon>
        <taxon>Marchantiales</taxon>
        <taxon>Ricciaceae</taxon>
        <taxon>Riccia</taxon>
    </lineage>
</organism>
<sequence>MEEAKRSEPRTSLSCTPCIDALWFCYSPVFQVKQYYREGEFDSCKGKWVELFSCISLKTRPAAEVEAVLKQREVAKEHIWQFRTREEATEHWKEQFGHLEEE</sequence>
<proteinExistence type="predicted"/>
<dbReference type="Proteomes" id="UP001633002">
    <property type="component" value="Unassembled WGS sequence"/>
</dbReference>
<dbReference type="Pfam" id="PF11326">
    <property type="entry name" value="PANTS-like"/>
    <property type="match status" value="1"/>
</dbReference>
<dbReference type="AlphaFoldDB" id="A0ABD3H207"/>
<evidence type="ECO:0000313" key="1">
    <source>
        <dbReference type="EMBL" id="KAL3684071.1"/>
    </source>
</evidence>
<keyword evidence="2" id="KW-1185">Reference proteome</keyword>
<evidence type="ECO:0000313" key="2">
    <source>
        <dbReference type="Proteomes" id="UP001633002"/>
    </source>
</evidence>
<accession>A0ABD3H207</accession>